<name>J6EU26_TRIAS</name>
<dbReference type="InterPro" id="IPR015943">
    <property type="entry name" value="WD40/YVTN_repeat-like_dom_sf"/>
</dbReference>
<dbReference type="Pfam" id="PF25066">
    <property type="entry name" value="TPR_VPS8_2"/>
    <property type="match status" value="1"/>
</dbReference>
<dbReference type="OrthoDB" id="289913at2759"/>
<feature type="region of interest" description="Disordered" evidence="2">
    <location>
        <begin position="281"/>
        <end position="309"/>
    </location>
</feature>
<dbReference type="Pfam" id="PF12816">
    <property type="entry name" value="TPR_Vps8"/>
    <property type="match status" value="1"/>
</dbReference>
<dbReference type="GO" id="GO:0030897">
    <property type="term" value="C:HOPS complex"/>
    <property type="evidence" value="ECO:0007669"/>
    <property type="project" value="TreeGrafter"/>
</dbReference>
<feature type="compositionally biased region" description="Basic and acidic residues" evidence="2">
    <location>
        <begin position="144"/>
        <end position="159"/>
    </location>
</feature>
<dbReference type="SUPFAM" id="SSF50978">
    <property type="entry name" value="WD40 repeat-like"/>
    <property type="match status" value="1"/>
</dbReference>
<dbReference type="Pfam" id="PF23410">
    <property type="entry name" value="Beta-prop_VPS8"/>
    <property type="match status" value="1"/>
</dbReference>
<feature type="region of interest" description="Disordered" evidence="2">
    <location>
        <begin position="326"/>
        <end position="372"/>
    </location>
</feature>
<evidence type="ECO:0000259" key="3">
    <source>
        <dbReference type="Pfam" id="PF12816"/>
    </source>
</evidence>
<feature type="compositionally biased region" description="Polar residues" evidence="2">
    <location>
        <begin position="133"/>
        <end position="143"/>
    </location>
</feature>
<feature type="compositionally biased region" description="Polar residues" evidence="2">
    <location>
        <begin position="182"/>
        <end position="192"/>
    </location>
</feature>
<dbReference type="PANTHER" id="PTHR12616">
    <property type="entry name" value="VACUOLAR PROTEIN SORTING VPS41"/>
    <property type="match status" value="1"/>
</dbReference>
<feature type="compositionally biased region" description="Pro residues" evidence="2">
    <location>
        <begin position="1"/>
        <end position="11"/>
    </location>
</feature>
<evidence type="ECO:0000256" key="2">
    <source>
        <dbReference type="SAM" id="MobiDB-lite"/>
    </source>
</evidence>
<feature type="domain" description="VPS8-like TPR-like repeats" evidence="4">
    <location>
        <begin position="1453"/>
        <end position="1575"/>
    </location>
</feature>
<dbReference type="InterPro" id="IPR045111">
    <property type="entry name" value="Vps41/Vps8"/>
</dbReference>
<dbReference type="InterPro" id="IPR036322">
    <property type="entry name" value="WD40_repeat_dom_sf"/>
</dbReference>
<accession>J6EU26</accession>
<dbReference type="HOGENOM" id="CLU_000917_3_2_1"/>
<protein>
    <submittedName>
        <fullName evidence="5">Uncharacterized protein</fullName>
    </submittedName>
</protein>
<dbReference type="GO" id="GO:0005770">
    <property type="term" value="C:late endosome"/>
    <property type="evidence" value="ECO:0007669"/>
    <property type="project" value="TreeGrafter"/>
</dbReference>
<sequence length="1651" mass="181846">MSIPPSTPPSRPTSGDSLRVRSDTSPASALHGLMSDDDLSGKELKLPPARTAPATQPGVNAAPQLWSPFIRHESTSGASGAHRLPPLWRELSDQPFDEDDPESGPSDYWRRPSPDLISPTQIPTESPWLRTGASHSDQTQATPEETHDADAAEYSKRLEQVLAQHDTPPQTPTRPRRDSVMHGTTDSETGWSEYQAHGHGYDSAVRSVLRDSDESTKGEEEFGRHASKSRLIVRLYERAQHRDHTFHNRAGSGATNMSGSPQLPRIASHFSQLSLSRSNSFSTASLAGPGPSKALAPHREESELSEESLQGPAFTFHPLRNLSTHLFNRNKDGTSTPNASITPPAPSRRGSSLLGLSRSSTQSQDATDSGFGRPTVLDINGMVAAGTDQGWVVVYNFSQEVRCVLGNDLIGPVTAVTICPDQTFIGVGHANGNIYLYDLAHPTKPARTQLALTLKQVMSGRKEGHLQGSRILHIGFVGKRHTSIVTGDEDGRAFWFSLGRVMGVDSNDAVRMLGSYPEMDAEPPMSPGADAPSAPSSIRSQNKRHTTLFATLPLALGTGSHPTDEFHLSALLTPVKLVIVGMKPSAKTWHRKMRGITGGPFGGFTGCATWLRAGEVTPGDATHQPSDPVLAFSWGKSLRFLRVRVAVTKEPDSKKPESKMREIRTPEFVEGRRWEAPHPILSLHWFDPDHMLIITHHDLLLLNVRMMSLVERTPLQTKLLTSQDFFAGLSLRRSNIEAVPASIASSARTYRSKLFLLTKANVQVGTLQYWNDRVLANVHRGDFLAAINLALAYYEGRAPGNTIGLPEYPTERHEVVGARIRELMRASLEWAFSEDRMKDDTHFSADGRGVDLTSLFEGLATACIDACIAMDDTEFLFESAFEHYSNAGIQGIFLSKLETYIFDGRIPEVPPEVIKALITMHEDRDEFAEAEAVIWHIEPQCLDINQAVTLCEKRGLWDALIYVYTRAMGDYVAPIVKLIRVLCDVQRYRRDRPSLVGDDAADNNDEERFAPDAYKLYGYVTHVLSGLWYPSGETMREPEATRAKSEAYTMIFSDHIVDWPAGSGDMVLTDADEPTYPYLRLLLRFDTEAFLHAMDIAFEDSYLNDPSHAINRQSIINLMLDVMESFHSSDVTLLHIFVARNLPKYPQFIFIPPDTSHRILVSLAADPDQSSREDRQLAAEYLLSAYTPHDGDEMLARFEEAGFFRILRAAYKRDKKWGALIETLLKDPETDDSVFDSLEEIVSEARTPNGASEVAHAVEAALPALFDLSVRQTAYFLDRCLPELHDAAIAELEEAQHKQAAYLRCLLDPTADEDSDSAIVDDTARAPTETTVSTHLGLLARHKYITLLAQHDESAVVPFLDARGKDFFDLTDLAEQAEEAGLPEAQLWALDRAGRKKEVFDTISSVLTRHGSDLAMGLSGLDEGEVHVALGQLRGVTAMAIRLCTEHSSDGGVEDMWFGVLHSITNLLHNVTALNESVRQAPLGTESLDTLRTLVQDTLQALLSSNADISFARLFKRLVESSADDSPSHTAPVYAEFRAILTGMLDSFKNNAEALELTTRLIQADGFDLLAEQVRRSRKGWAAKYTCAICKLELSAMPGEVKVTVDGSVHVACEMAVLADDELSPGIDEAPTSVLPGEPTLDKGKAKLVPA</sequence>
<reference evidence="5 6" key="1">
    <citation type="journal article" date="2012" name="Eukaryot. Cell">
        <title>Draft genome sequence of CBS 2479, the standard type strain of Trichosporon asahii.</title>
        <authorList>
            <person name="Yang R.Y."/>
            <person name="Li H.T."/>
            <person name="Zhu H."/>
            <person name="Zhou G.P."/>
            <person name="Wang M."/>
            <person name="Wang L."/>
        </authorList>
    </citation>
    <scope>NUCLEOTIDE SEQUENCE [LARGE SCALE GENOMIC DNA]</scope>
    <source>
        <strain evidence="6">ATCC 90039 / CBS 2479 / JCM 2466 / KCTC 7840 / NCYC 2677 / UAMH 7654</strain>
    </source>
</reference>
<evidence type="ECO:0000313" key="5">
    <source>
        <dbReference type="EMBL" id="EJT46287.1"/>
    </source>
</evidence>
<proteinExistence type="inferred from homology"/>
<feature type="region of interest" description="Disordered" evidence="2">
    <location>
        <begin position="243"/>
        <end position="264"/>
    </location>
</feature>
<dbReference type="KEGG" id="tasa:A1Q1_05116"/>
<dbReference type="Gene3D" id="2.130.10.10">
    <property type="entry name" value="YVTN repeat-like/Quinoprotein amine dehydrogenase"/>
    <property type="match status" value="1"/>
</dbReference>
<feature type="compositionally biased region" description="Low complexity" evidence="2">
    <location>
        <begin position="527"/>
        <end position="537"/>
    </location>
</feature>
<feature type="domain" description="Vacuolar protein sorting-associated protein 8 central" evidence="3">
    <location>
        <begin position="892"/>
        <end position="1098"/>
    </location>
</feature>
<dbReference type="PANTHER" id="PTHR12616:SF8">
    <property type="entry name" value="VACUOLAR PROTEIN SORTING-ASSOCIATED PROTEIN 8 HOMOLOG"/>
    <property type="match status" value="1"/>
</dbReference>
<dbReference type="GeneID" id="25988628"/>
<organism evidence="5 6">
    <name type="scientific">Trichosporon asahii var. asahii (strain ATCC 90039 / CBS 2479 / JCM 2466 / KCTC 7840 / NBRC 103889/ NCYC 2677 / UAMH 7654)</name>
    <name type="common">Yeast</name>
    <dbReference type="NCBI Taxonomy" id="1186058"/>
    <lineage>
        <taxon>Eukaryota</taxon>
        <taxon>Fungi</taxon>
        <taxon>Dikarya</taxon>
        <taxon>Basidiomycota</taxon>
        <taxon>Agaricomycotina</taxon>
        <taxon>Tremellomycetes</taxon>
        <taxon>Trichosporonales</taxon>
        <taxon>Trichosporonaceae</taxon>
        <taxon>Trichosporon</taxon>
    </lineage>
</organism>
<feature type="region of interest" description="Disordered" evidence="2">
    <location>
        <begin position="516"/>
        <end position="539"/>
    </location>
</feature>
<dbReference type="GO" id="GO:0034058">
    <property type="term" value="P:endosomal vesicle fusion"/>
    <property type="evidence" value="ECO:0007669"/>
    <property type="project" value="TreeGrafter"/>
</dbReference>
<dbReference type="RefSeq" id="XP_014177398.1">
    <property type="nucleotide sequence ID" value="XM_014321923.1"/>
</dbReference>
<feature type="region of interest" description="Disordered" evidence="2">
    <location>
        <begin position="1628"/>
        <end position="1651"/>
    </location>
</feature>
<dbReference type="EMBL" id="ALBS01000297">
    <property type="protein sequence ID" value="EJT46287.1"/>
    <property type="molecule type" value="Genomic_DNA"/>
</dbReference>
<gene>
    <name evidence="5" type="ORF">A1Q1_05116</name>
</gene>
<dbReference type="GO" id="GO:0006623">
    <property type="term" value="P:protein targeting to vacuole"/>
    <property type="evidence" value="ECO:0007669"/>
    <property type="project" value="InterPro"/>
</dbReference>
<evidence type="ECO:0000259" key="4">
    <source>
        <dbReference type="Pfam" id="PF25066"/>
    </source>
</evidence>
<feature type="compositionally biased region" description="Low complexity" evidence="2">
    <location>
        <begin position="347"/>
        <end position="360"/>
    </location>
</feature>
<feature type="region of interest" description="Disordered" evidence="2">
    <location>
        <begin position="1"/>
        <end position="195"/>
    </location>
</feature>
<evidence type="ECO:0000256" key="1">
    <source>
        <dbReference type="ARBA" id="ARBA00009422"/>
    </source>
</evidence>
<comment type="caution">
    <text evidence="5">The sequence shown here is derived from an EMBL/GenBank/DDBJ whole genome shotgun (WGS) entry which is preliminary data.</text>
</comment>
<feature type="compositionally biased region" description="Polar residues" evidence="2">
    <location>
        <begin position="326"/>
        <end position="341"/>
    </location>
</feature>
<dbReference type="Proteomes" id="UP000002748">
    <property type="component" value="Unassembled WGS sequence"/>
</dbReference>
<dbReference type="InterPro" id="IPR025941">
    <property type="entry name" value="Vps8_central_dom"/>
</dbReference>
<dbReference type="VEuPathDB" id="FungiDB:A1Q1_05116"/>
<comment type="similarity">
    <text evidence="1">Belongs to the VPS8 family.</text>
</comment>
<evidence type="ECO:0000313" key="6">
    <source>
        <dbReference type="Proteomes" id="UP000002748"/>
    </source>
</evidence>
<dbReference type="InterPro" id="IPR059070">
    <property type="entry name" value="TPR_VPS8_2"/>
</dbReference>